<dbReference type="Proteomes" id="UP000094784">
    <property type="component" value="Unassembled WGS sequence"/>
</dbReference>
<dbReference type="GO" id="GO:0015833">
    <property type="term" value="P:peptide transport"/>
    <property type="evidence" value="ECO:0007669"/>
    <property type="project" value="TreeGrafter"/>
</dbReference>
<dbReference type="PROSITE" id="PS51257">
    <property type="entry name" value="PROKAR_LIPOPROTEIN"/>
    <property type="match status" value="1"/>
</dbReference>
<accession>A0A1E4R8X1</accession>
<dbReference type="CDD" id="cd08492">
    <property type="entry name" value="PBP2_NikA_DppA_OppA_like_15"/>
    <property type="match status" value="1"/>
</dbReference>
<reference evidence="3 4" key="1">
    <citation type="submission" date="2016-09" db="EMBL/GenBank/DDBJ databases">
        <title>Draft genome sequence of the soil isolate, Lysinibacillus fusiformis M5, a potential hypoxanthine producer.</title>
        <authorList>
            <person name="Gallegos-Monterrosa R."/>
            <person name="Maroti G."/>
            <person name="Balint B."/>
            <person name="Kovacs A.T."/>
        </authorList>
    </citation>
    <scope>NUCLEOTIDE SEQUENCE [LARGE SCALE GENOMIC DNA]</scope>
    <source>
        <strain evidence="3 4">M5</strain>
    </source>
</reference>
<name>A0A1E4R8X1_9BACI</name>
<protein>
    <submittedName>
        <fullName evidence="3">Peptide ABC transporter substrate-binding protein</fullName>
    </submittedName>
</protein>
<dbReference type="InterPro" id="IPR000914">
    <property type="entry name" value="SBP_5_dom"/>
</dbReference>
<dbReference type="PANTHER" id="PTHR30290">
    <property type="entry name" value="PERIPLASMIC BINDING COMPONENT OF ABC TRANSPORTER"/>
    <property type="match status" value="1"/>
</dbReference>
<keyword evidence="1" id="KW-0732">Signal</keyword>
<sequence>MKVKKKTSRIIKLIVMVMIMVILAGCTPDSNEQSSGNGDSKSKNTLVISSVREPDTIDVHKTTWVDNSTANIYDTLLKRDLEGNIIPGLAEKYDISDDGKIWTLYLDGNVKFHSGEPLTAEVVKKTFERFLQNSAVKFIAGPVDKIEADGQKLMVYFTEPFAPFASGLTTAYLAPMDPMALDEYGEDFGKKPSASGIFKFEERVRGSSITYMKNEGYNWGPPFVDNKGAPGFDQYEFRFITDDDTRVLEFKKGTTQIMTSVPPNYIKELEATEGVEIDSMLEQGITYLGFNNKKPMFQDKRVRQAIALGINRDPLVEFALEGYAKPLFGPLPQSIPGYSEKVEGEAAQKYTQNVEKAKLLLEEAGWKDTNGDGIVEKDGKPFSFELWLSDEPVMQRIAQILQGQLKEIGIVVNISVQEPAAITANTPKGLHDAILNMYGWSDPDILYMLFGKGSSLRMHYEPEELHNLLTKARQTMDTDERMKIYEQAQQFLVEESPWVPLFVRENVTAYRDINGFKQNPYSQSIIFNDITSK</sequence>
<feature type="chain" id="PRO_5039580891" evidence="1">
    <location>
        <begin position="25"/>
        <end position="533"/>
    </location>
</feature>
<evidence type="ECO:0000259" key="2">
    <source>
        <dbReference type="Pfam" id="PF00496"/>
    </source>
</evidence>
<feature type="signal peptide" evidence="1">
    <location>
        <begin position="1"/>
        <end position="24"/>
    </location>
</feature>
<dbReference type="GO" id="GO:0042597">
    <property type="term" value="C:periplasmic space"/>
    <property type="evidence" value="ECO:0007669"/>
    <property type="project" value="UniProtKB-ARBA"/>
</dbReference>
<gene>
    <name evidence="3" type="ORF">BG258_13905</name>
</gene>
<dbReference type="Pfam" id="PF00496">
    <property type="entry name" value="SBP_bac_5"/>
    <property type="match status" value="1"/>
</dbReference>
<dbReference type="InterPro" id="IPR030678">
    <property type="entry name" value="Peptide/Ni-bd"/>
</dbReference>
<proteinExistence type="predicted"/>
<comment type="caution">
    <text evidence="3">The sequence shown here is derived from an EMBL/GenBank/DDBJ whole genome shotgun (WGS) entry which is preliminary data.</text>
</comment>
<dbReference type="GO" id="GO:1904680">
    <property type="term" value="F:peptide transmembrane transporter activity"/>
    <property type="evidence" value="ECO:0007669"/>
    <property type="project" value="TreeGrafter"/>
</dbReference>
<feature type="domain" description="Solute-binding protein family 5" evidence="2">
    <location>
        <begin position="85"/>
        <end position="448"/>
    </location>
</feature>
<dbReference type="Gene3D" id="3.90.76.10">
    <property type="entry name" value="Dipeptide-binding Protein, Domain 1"/>
    <property type="match status" value="1"/>
</dbReference>
<dbReference type="AlphaFoldDB" id="A0A1E4R8X1"/>
<dbReference type="Gene3D" id="3.10.105.10">
    <property type="entry name" value="Dipeptide-binding Protein, Domain 3"/>
    <property type="match status" value="1"/>
</dbReference>
<dbReference type="RefSeq" id="WP_069481886.1">
    <property type="nucleotide sequence ID" value="NZ_KV766182.1"/>
</dbReference>
<dbReference type="GO" id="GO:0043190">
    <property type="term" value="C:ATP-binding cassette (ABC) transporter complex"/>
    <property type="evidence" value="ECO:0007669"/>
    <property type="project" value="InterPro"/>
</dbReference>
<organism evidence="3 4">
    <name type="scientific">Lysinibacillus fusiformis</name>
    <dbReference type="NCBI Taxonomy" id="28031"/>
    <lineage>
        <taxon>Bacteria</taxon>
        <taxon>Bacillati</taxon>
        <taxon>Bacillota</taxon>
        <taxon>Bacilli</taxon>
        <taxon>Bacillales</taxon>
        <taxon>Bacillaceae</taxon>
        <taxon>Lysinibacillus</taxon>
    </lineage>
</organism>
<dbReference type="InterPro" id="IPR039424">
    <property type="entry name" value="SBP_5"/>
</dbReference>
<dbReference type="SUPFAM" id="SSF53850">
    <property type="entry name" value="Periplasmic binding protein-like II"/>
    <property type="match status" value="1"/>
</dbReference>
<evidence type="ECO:0000256" key="1">
    <source>
        <dbReference type="SAM" id="SignalP"/>
    </source>
</evidence>
<dbReference type="EMBL" id="MECQ01000001">
    <property type="protein sequence ID" value="ODV56911.1"/>
    <property type="molecule type" value="Genomic_DNA"/>
</dbReference>
<evidence type="ECO:0000313" key="4">
    <source>
        <dbReference type="Proteomes" id="UP000094784"/>
    </source>
</evidence>
<evidence type="ECO:0000313" key="3">
    <source>
        <dbReference type="EMBL" id="ODV56911.1"/>
    </source>
</evidence>
<dbReference type="Gene3D" id="3.40.190.10">
    <property type="entry name" value="Periplasmic binding protein-like II"/>
    <property type="match status" value="1"/>
</dbReference>
<dbReference type="OrthoDB" id="9796817at2"/>
<dbReference type="PIRSF" id="PIRSF002741">
    <property type="entry name" value="MppA"/>
    <property type="match status" value="1"/>
</dbReference>